<reference evidence="3" key="1">
    <citation type="submission" date="2018-01" db="EMBL/GenBank/DDBJ databases">
        <title>Pseudomonas phages infecting Pseudomonas sp. isolated from Prunus avium.</title>
        <authorList>
            <person name="Colberg O."/>
            <person name="Carstens A.B."/>
            <person name="Kot W."/>
            <person name="Hansen L.H."/>
        </authorList>
    </citation>
    <scope>NUCLEOTIDE SEQUENCE [LARGE SCALE GENOMIC DNA]</scope>
</reference>
<evidence type="ECO:0000256" key="1">
    <source>
        <dbReference type="SAM" id="Phobius"/>
    </source>
</evidence>
<evidence type="ECO:0008006" key="4">
    <source>
        <dbReference type="Google" id="ProtNLM"/>
    </source>
</evidence>
<keyword evidence="1" id="KW-0472">Membrane</keyword>
<accession>A0A2K9VHW3</accession>
<protein>
    <recommendedName>
        <fullName evidence="4">Holin</fullName>
    </recommendedName>
</protein>
<dbReference type="EMBL" id="MG775260">
    <property type="protein sequence ID" value="AUV61899.1"/>
    <property type="molecule type" value="Genomic_DNA"/>
</dbReference>
<keyword evidence="1" id="KW-0812">Transmembrane</keyword>
<organism evidence="2 3">
    <name type="scientific">Pseudomonas phage Littlefix</name>
    <dbReference type="NCBI Taxonomy" id="2079289"/>
    <lineage>
        <taxon>Viruses</taxon>
        <taxon>Duplodnaviria</taxon>
        <taxon>Heunggongvirae</taxon>
        <taxon>Uroviricota</taxon>
        <taxon>Caudoviricetes</taxon>
        <taxon>Schitoviridae</taxon>
        <taxon>Littlefixvirus</taxon>
        <taxon>Littlefixvirus littlefix</taxon>
    </lineage>
</organism>
<keyword evidence="1" id="KW-1133">Transmembrane helix</keyword>
<name>A0A2K9VHW3_9CAUD</name>
<sequence length="108" mass="11993">MPGTSDPNVWSVIAAIIVTLISGLLAIAHRLTDGQQKFSWLWFLTQMGGAVLAGYLMWDLYPLVKDQLPVWCTQPIMISLSAHYGGKFFSLAEFVFKKRYNLPLSGGS</sequence>
<evidence type="ECO:0000313" key="3">
    <source>
        <dbReference type="Proteomes" id="UP000240903"/>
    </source>
</evidence>
<keyword evidence="3" id="KW-1185">Reference proteome</keyword>
<proteinExistence type="predicted"/>
<dbReference type="Proteomes" id="UP000240903">
    <property type="component" value="Segment"/>
</dbReference>
<feature type="transmembrane region" description="Helical" evidence="1">
    <location>
        <begin position="12"/>
        <end position="28"/>
    </location>
</feature>
<feature type="transmembrane region" description="Helical" evidence="1">
    <location>
        <begin position="40"/>
        <end position="58"/>
    </location>
</feature>
<gene>
    <name evidence="2" type="ORF">PsPhLittlefix_gp84</name>
</gene>
<evidence type="ECO:0000313" key="2">
    <source>
        <dbReference type="EMBL" id="AUV61899.1"/>
    </source>
</evidence>